<feature type="region of interest" description="Disordered" evidence="3">
    <location>
        <begin position="76"/>
        <end position="96"/>
    </location>
</feature>
<sequence>MKTWFITGASRGFGARIAEKALARGDCVVATARKPGTVTSRLGTARNLLILPLDVNDPRQAAAIVERAERILRHKGPNSLQSLTAGEPIPADCLGH</sequence>
<keyword evidence="5" id="KW-1185">Reference proteome</keyword>
<keyword evidence="2" id="KW-0560">Oxidoreductase</keyword>
<comment type="caution">
    <text evidence="4">The sequence shown here is derived from an EMBL/GenBank/DDBJ whole genome shotgun (WGS) entry which is preliminary data.</text>
</comment>
<dbReference type="EMBL" id="JABBGK010000010">
    <property type="protein sequence ID" value="NML76962.1"/>
    <property type="molecule type" value="Genomic_DNA"/>
</dbReference>
<dbReference type="Gene3D" id="3.40.50.720">
    <property type="entry name" value="NAD(P)-binding Rossmann-like Domain"/>
    <property type="match status" value="1"/>
</dbReference>
<organism evidence="4 5">
    <name type="scientific">Rhizobium terricola</name>
    <dbReference type="NCBI Taxonomy" id="2728849"/>
    <lineage>
        <taxon>Bacteria</taxon>
        <taxon>Pseudomonadati</taxon>
        <taxon>Pseudomonadota</taxon>
        <taxon>Alphaproteobacteria</taxon>
        <taxon>Hyphomicrobiales</taxon>
        <taxon>Rhizobiaceae</taxon>
        <taxon>Rhizobium/Agrobacterium group</taxon>
        <taxon>Rhizobium</taxon>
    </lineage>
</organism>
<dbReference type="InterPro" id="IPR036291">
    <property type="entry name" value="NAD(P)-bd_dom_sf"/>
</dbReference>
<accession>A0A7Y0FXV1</accession>
<evidence type="ECO:0000256" key="3">
    <source>
        <dbReference type="SAM" id="MobiDB-lite"/>
    </source>
</evidence>
<dbReference type="PANTHER" id="PTHR43976:SF16">
    <property type="entry name" value="SHORT-CHAIN DEHYDROGENASE_REDUCTASE FAMILY PROTEIN"/>
    <property type="match status" value="1"/>
</dbReference>
<dbReference type="GO" id="GO:0016491">
    <property type="term" value="F:oxidoreductase activity"/>
    <property type="evidence" value="ECO:0007669"/>
    <property type="project" value="UniProtKB-KW"/>
</dbReference>
<evidence type="ECO:0000256" key="2">
    <source>
        <dbReference type="ARBA" id="ARBA00023002"/>
    </source>
</evidence>
<protein>
    <submittedName>
        <fullName evidence="4">SDR family NAD(P)-dependent oxidoreductase</fullName>
    </submittedName>
</protein>
<dbReference type="Proteomes" id="UP000541470">
    <property type="component" value="Unassembled WGS sequence"/>
</dbReference>
<evidence type="ECO:0000256" key="1">
    <source>
        <dbReference type="ARBA" id="ARBA00006484"/>
    </source>
</evidence>
<dbReference type="SUPFAM" id="SSF51735">
    <property type="entry name" value="NAD(P)-binding Rossmann-fold domains"/>
    <property type="match status" value="1"/>
</dbReference>
<evidence type="ECO:0000313" key="4">
    <source>
        <dbReference type="EMBL" id="NML76962.1"/>
    </source>
</evidence>
<gene>
    <name evidence="4" type="ORF">HHL25_22740</name>
</gene>
<evidence type="ECO:0000313" key="5">
    <source>
        <dbReference type="Proteomes" id="UP000541470"/>
    </source>
</evidence>
<dbReference type="Pfam" id="PF00106">
    <property type="entry name" value="adh_short"/>
    <property type="match status" value="1"/>
</dbReference>
<comment type="similarity">
    <text evidence="1">Belongs to the short-chain dehydrogenases/reductases (SDR) family.</text>
</comment>
<dbReference type="InterPro" id="IPR051911">
    <property type="entry name" value="SDR_oxidoreductase"/>
</dbReference>
<dbReference type="InterPro" id="IPR002347">
    <property type="entry name" value="SDR_fam"/>
</dbReference>
<reference evidence="4 5" key="1">
    <citation type="submission" date="2020-04" db="EMBL/GenBank/DDBJ databases">
        <title>Rhizobium sp. S-51 isolated from soil.</title>
        <authorList>
            <person name="Dahal R.H."/>
        </authorList>
    </citation>
    <scope>NUCLEOTIDE SEQUENCE [LARGE SCALE GENOMIC DNA]</scope>
    <source>
        <strain evidence="4 5">S-51</strain>
    </source>
</reference>
<proteinExistence type="inferred from homology"/>
<dbReference type="PANTHER" id="PTHR43976">
    <property type="entry name" value="SHORT CHAIN DEHYDROGENASE"/>
    <property type="match status" value="1"/>
</dbReference>
<dbReference type="AlphaFoldDB" id="A0A7Y0FXV1"/>
<dbReference type="RefSeq" id="WP_169595531.1">
    <property type="nucleotide sequence ID" value="NZ_JABBGK010000010.1"/>
</dbReference>
<name>A0A7Y0FXV1_9HYPH</name>